<dbReference type="GO" id="GO:0003677">
    <property type="term" value="F:DNA binding"/>
    <property type="evidence" value="ECO:0007669"/>
    <property type="project" value="InterPro"/>
</dbReference>
<dbReference type="NCBIfam" id="TIGR01764">
    <property type="entry name" value="excise"/>
    <property type="match status" value="1"/>
</dbReference>
<dbReference type="Pfam" id="PF12728">
    <property type="entry name" value="HTH_17"/>
    <property type="match status" value="1"/>
</dbReference>
<accession>A0A2X4TSN3</accession>
<dbReference type="RefSeq" id="WP_072699783.1">
    <property type="nucleotide sequence ID" value="NZ_JAFBBL010000001.1"/>
</dbReference>
<sequence>MTFGPYDARQAPGELARLLDDLGPDAAVTIGVVPALLTIAQVADVLGCSRGYAARLVDTGELAAEFHGLHRRVPRSEVLALAERRTRIRAEVLDNLADLARRENMYEEF</sequence>
<dbReference type="EMBL" id="LS483468">
    <property type="protein sequence ID" value="SQI30457.1"/>
    <property type="molecule type" value="Genomic_DNA"/>
</dbReference>
<evidence type="ECO:0000313" key="2">
    <source>
        <dbReference type="EMBL" id="SQI30457.1"/>
    </source>
</evidence>
<reference evidence="2 3" key="1">
    <citation type="submission" date="2018-06" db="EMBL/GenBank/DDBJ databases">
        <authorList>
            <consortium name="Pathogen Informatics"/>
            <person name="Doyle S."/>
        </authorList>
    </citation>
    <scope>NUCLEOTIDE SEQUENCE [LARGE SCALE GENOMIC DNA]</scope>
    <source>
        <strain evidence="2 3">NCTC10994</strain>
    </source>
</reference>
<protein>
    <submittedName>
        <fullName evidence="2">Excisionase</fullName>
    </submittedName>
</protein>
<evidence type="ECO:0000313" key="3">
    <source>
        <dbReference type="Proteomes" id="UP000249091"/>
    </source>
</evidence>
<evidence type="ECO:0000259" key="1">
    <source>
        <dbReference type="Pfam" id="PF12728"/>
    </source>
</evidence>
<name>A0A2X4TSN3_9NOCA</name>
<dbReference type="Proteomes" id="UP000249091">
    <property type="component" value="Chromosome 1"/>
</dbReference>
<organism evidence="2 3">
    <name type="scientific">Rhodococcus coprophilus</name>
    <dbReference type="NCBI Taxonomy" id="38310"/>
    <lineage>
        <taxon>Bacteria</taxon>
        <taxon>Bacillati</taxon>
        <taxon>Actinomycetota</taxon>
        <taxon>Actinomycetes</taxon>
        <taxon>Mycobacteriales</taxon>
        <taxon>Nocardiaceae</taxon>
        <taxon>Rhodococcus</taxon>
    </lineage>
</organism>
<dbReference type="AlphaFoldDB" id="A0A2X4TSN3"/>
<dbReference type="InterPro" id="IPR041657">
    <property type="entry name" value="HTH_17"/>
</dbReference>
<dbReference type="STRING" id="1219011.GCA_001895045_01785"/>
<feature type="domain" description="Helix-turn-helix" evidence="1">
    <location>
        <begin position="36"/>
        <end position="85"/>
    </location>
</feature>
<dbReference type="InterPro" id="IPR010093">
    <property type="entry name" value="SinI_DNA-bd"/>
</dbReference>
<gene>
    <name evidence="2" type="ORF">NCTC10994_01612</name>
</gene>
<proteinExistence type="predicted"/>
<keyword evidence="3" id="KW-1185">Reference proteome</keyword>
<dbReference type="KEGG" id="rcr:NCTC10994_01612"/>